<dbReference type="GO" id="GO:0008270">
    <property type="term" value="F:zinc ion binding"/>
    <property type="evidence" value="ECO:0007669"/>
    <property type="project" value="UniProtKB-KW"/>
</dbReference>
<comment type="caution">
    <text evidence="8">The sequence shown here is derived from an EMBL/GenBank/DDBJ whole genome shotgun (WGS) entry which is preliminary data.</text>
</comment>
<dbReference type="OrthoDB" id="544074at2759"/>
<name>A0A250X6T8_9CHLO</name>
<dbReference type="InterPro" id="IPR036855">
    <property type="entry name" value="Znf_CCCH_sf"/>
</dbReference>
<dbReference type="STRING" id="1157962.A0A250X6T8"/>
<feature type="zinc finger region" description="C3H1-type" evidence="5">
    <location>
        <begin position="138"/>
        <end position="166"/>
    </location>
</feature>
<gene>
    <name evidence="8" type="ORF">CEUSTIGMA_g6193.t1</name>
</gene>
<dbReference type="GO" id="GO:0051252">
    <property type="term" value="P:regulation of RNA metabolic process"/>
    <property type="evidence" value="ECO:0007669"/>
    <property type="project" value="UniProtKB-ARBA"/>
</dbReference>
<dbReference type="Proteomes" id="UP000232323">
    <property type="component" value="Unassembled WGS sequence"/>
</dbReference>
<feature type="domain" description="C3H1-type" evidence="7">
    <location>
        <begin position="73"/>
        <end position="100"/>
    </location>
</feature>
<evidence type="ECO:0000256" key="4">
    <source>
        <dbReference type="ARBA" id="ARBA00022833"/>
    </source>
</evidence>
<dbReference type="InterPro" id="IPR000571">
    <property type="entry name" value="Znf_CCCH"/>
</dbReference>
<evidence type="ECO:0000256" key="5">
    <source>
        <dbReference type="PROSITE-ProRule" id="PRU00723"/>
    </source>
</evidence>
<dbReference type="PANTHER" id="PTHR12547:SF18">
    <property type="entry name" value="PROTEIN TIS11"/>
    <property type="match status" value="1"/>
</dbReference>
<feature type="zinc finger region" description="C3H1-type" evidence="5">
    <location>
        <begin position="73"/>
        <end position="100"/>
    </location>
</feature>
<dbReference type="SUPFAM" id="SSF90229">
    <property type="entry name" value="CCCH zinc finger"/>
    <property type="match status" value="2"/>
</dbReference>
<keyword evidence="3 5" id="KW-0863">Zinc-finger</keyword>
<dbReference type="Pfam" id="PF00642">
    <property type="entry name" value="zf-CCCH"/>
    <property type="match status" value="2"/>
</dbReference>
<evidence type="ECO:0000256" key="2">
    <source>
        <dbReference type="ARBA" id="ARBA00022737"/>
    </source>
</evidence>
<dbReference type="PANTHER" id="PTHR12547">
    <property type="entry name" value="CCCH ZINC FINGER/TIS11-RELATED"/>
    <property type="match status" value="1"/>
</dbReference>
<reference evidence="8 9" key="1">
    <citation type="submission" date="2017-08" db="EMBL/GenBank/DDBJ databases">
        <title>Acidophilic green algal genome provides insights into adaptation to an acidic environment.</title>
        <authorList>
            <person name="Hirooka S."/>
            <person name="Hirose Y."/>
            <person name="Kanesaki Y."/>
            <person name="Higuchi S."/>
            <person name="Fujiwara T."/>
            <person name="Onuma R."/>
            <person name="Era A."/>
            <person name="Ohbayashi R."/>
            <person name="Uzuka A."/>
            <person name="Nozaki H."/>
            <person name="Yoshikawa H."/>
            <person name="Miyagishima S.Y."/>
        </authorList>
    </citation>
    <scope>NUCLEOTIDE SEQUENCE [LARGE SCALE GENOMIC DNA]</scope>
    <source>
        <strain evidence="8 9">NIES-2499</strain>
    </source>
</reference>
<dbReference type="PROSITE" id="PS50103">
    <property type="entry name" value="ZF_C3H1"/>
    <property type="match status" value="2"/>
</dbReference>
<feature type="region of interest" description="Disordered" evidence="6">
    <location>
        <begin position="326"/>
        <end position="357"/>
    </location>
</feature>
<evidence type="ECO:0000256" key="6">
    <source>
        <dbReference type="SAM" id="MobiDB-lite"/>
    </source>
</evidence>
<keyword evidence="9" id="KW-1185">Reference proteome</keyword>
<protein>
    <recommendedName>
        <fullName evidence="7">C3H1-type domain-containing protein</fullName>
    </recommendedName>
</protein>
<feature type="compositionally biased region" description="Polar residues" evidence="6">
    <location>
        <begin position="222"/>
        <end position="243"/>
    </location>
</feature>
<evidence type="ECO:0000256" key="1">
    <source>
        <dbReference type="ARBA" id="ARBA00022723"/>
    </source>
</evidence>
<dbReference type="SMART" id="SM00356">
    <property type="entry name" value="ZnF_C3H1"/>
    <property type="match status" value="2"/>
</dbReference>
<dbReference type="FunFam" id="4.10.1000.10:FF:000003">
    <property type="entry name" value="Zinc finger CCCH domain-containing protein"/>
    <property type="match status" value="2"/>
</dbReference>
<dbReference type="InterPro" id="IPR045877">
    <property type="entry name" value="ZFP36-like"/>
</dbReference>
<dbReference type="GO" id="GO:0010468">
    <property type="term" value="P:regulation of gene expression"/>
    <property type="evidence" value="ECO:0007669"/>
    <property type="project" value="UniProtKB-ARBA"/>
</dbReference>
<accession>A0A250X6T8</accession>
<evidence type="ECO:0000313" key="8">
    <source>
        <dbReference type="EMBL" id="GAX78756.1"/>
    </source>
</evidence>
<feature type="domain" description="C3H1-type" evidence="7">
    <location>
        <begin position="138"/>
        <end position="166"/>
    </location>
</feature>
<sequence length="357" mass="37394">MNPNIFPQGFQGVPGGLSFPPAGPFPAFPTQGPFGNMMSGMNMGMMPGLNEAQLQQDQQQQQQQQQQRSHGIYYKTRLCNDFKSGWCKNGDQCRYAHGEHDLRKPVPEALTTSGPGSGRAHAEKGGSEAGEPSTLEYSRKTKLCQEFMNTGSCRYGPRCNFAHGQHELRQPGPGAGNNNTAGMFRPSGMPMVMAPTPPPMAPPPSVSAAAPPPAAAPSSAAFLQQQARLQPSRKPITQTSQEHSAAPAAVPQATTTADQNAPPKREEVTYVDRVRAVCGMLKIGNAASAEHRLAAQGAAIGAIKSGVVFRANPFADDVESYLPARTTPAGNAAPAAPSSLPLLKGGTSAPATASAQG</sequence>
<dbReference type="GO" id="GO:0003729">
    <property type="term" value="F:mRNA binding"/>
    <property type="evidence" value="ECO:0007669"/>
    <property type="project" value="InterPro"/>
</dbReference>
<evidence type="ECO:0000313" key="9">
    <source>
        <dbReference type="Proteomes" id="UP000232323"/>
    </source>
</evidence>
<feature type="compositionally biased region" description="Low complexity" evidence="6">
    <location>
        <begin position="332"/>
        <end position="343"/>
    </location>
</feature>
<feature type="region of interest" description="Disordered" evidence="6">
    <location>
        <begin position="104"/>
        <end position="134"/>
    </location>
</feature>
<evidence type="ECO:0000256" key="3">
    <source>
        <dbReference type="ARBA" id="ARBA00022771"/>
    </source>
</evidence>
<proteinExistence type="predicted"/>
<feature type="compositionally biased region" description="Pro residues" evidence="6">
    <location>
        <begin position="196"/>
        <end position="215"/>
    </location>
</feature>
<keyword evidence="4 5" id="KW-0862">Zinc</keyword>
<dbReference type="EMBL" id="BEGY01000035">
    <property type="protein sequence ID" value="GAX78756.1"/>
    <property type="molecule type" value="Genomic_DNA"/>
</dbReference>
<dbReference type="AlphaFoldDB" id="A0A250X6T8"/>
<organism evidence="8 9">
    <name type="scientific">Chlamydomonas eustigma</name>
    <dbReference type="NCBI Taxonomy" id="1157962"/>
    <lineage>
        <taxon>Eukaryota</taxon>
        <taxon>Viridiplantae</taxon>
        <taxon>Chlorophyta</taxon>
        <taxon>core chlorophytes</taxon>
        <taxon>Chlorophyceae</taxon>
        <taxon>CS clade</taxon>
        <taxon>Chlamydomonadales</taxon>
        <taxon>Chlamydomonadaceae</taxon>
        <taxon>Chlamydomonas</taxon>
    </lineage>
</organism>
<evidence type="ECO:0000259" key="7">
    <source>
        <dbReference type="PROSITE" id="PS50103"/>
    </source>
</evidence>
<feature type="compositionally biased region" description="Low complexity" evidence="6">
    <location>
        <begin position="245"/>
        <end position="257"/>
    </location>
</feature>
<keyword evidence="1 5" id="KW-0479">Metal-binding</keyword>
<feature type="region of interest" description="Disordered" evidence="6">
    <location>
        <begin position="196"/>
        <end position="265"/>
    </location>
</feature>
<dbReference type="Gene3D" id="4.10.1000.10">
    <property type="entry name" value="Zinc finger, CCCH-type"/>
    <property type="match status" value="2"/>
</dbReference>
<keyword evidence="2" id="KW-0677">Repeat</keyword>